<dbReference type="SMART" id="SM00382">
    <property type="entry name" value="AAA"/>
    <property type="match status" value="1"/>
</dbReference>
<gene>
    <name evidence="9" type="ORF">SI859A1_02618</name>
</gene>
<dbReference type="InterPro" id="IPR013563">
    <property type="entry name" value="Oligopep_ABC_C"/>
</dbReference>
<dbReference type="CDD" id="cd03257">
    <property type="entry name" value="ABC_NikE_OppD_transporters"/>
    <property type="match status" value="1"/>
</dbReference>
<keyword evidence="7" id="KW-0472">Membrane</keyword>
<dbReference type="InterPro" id="IPR003593">
    <property type="entry name" value="AAA+_ATPase"/>
</dbReference>
<dbReference type="SUPFAM" id="SSF52540">
    <property type="entry name" value="P-loop containing nucleoside triphosphate hydrolases"/>
    <property type="match status" value="1"/>
</dbReference>
<dbReference type="Pfam" id="PF00005">
    <property type="entry name" value="ABC_tran"/>
    <property type="match status" value="1"/>
</dbReference>
<evidence type="ECO:0000256" key="7">
    <source>
        <dbReference type="ARBA" id="ARBA00023136"/>
    </source>
</evidence>
<comment type="similarity">
    <text evidence="2">Belongs to the ABC transporter superfamily.</text>
</comment>
<dbReference type="HOGENOM" id="CLU_000604_1_23_5"/>
<accession>Q1YLC9</accession>
<proteinExistence type="inferred from homology"/>
<keyword evidence="4" id="KW-1003">Cell membrane</keyword>
<dbReference type="Gene3D" id="3.40.50.300">
    <property type="entry name" value="P-loop containing nucleotide triphosphate hydrolases"/>
    <property type="match status" value="1"/>
</dbReference>
<dbReference type="PANTHER" id="PTHR43297:SF2">
    <property type="entry name" value="DIPEPTIDE TRANSPORT ATP-BINDING PROTEIN DPPD"/>
    <property type="match status" value="1"/>
</dbReference>
<protein>
    <submittedName>
        <fullName evidence="9">ATP-binding protein, ABC-type oligopeptide transporter</fullName>
    </submittedName>
</protein>
<dbReference type="PROSITE" id="PS50893">
    <property type="entry name" value="ABC_TRANSPORTER_2"/>
    <property type="match status" value="1"/>
</dbReference>
<keyword evidence="5" id="KW-0547">Nucleotide-binding</keyword>
<dbReference type="PANTHER" id="PTHR43297">
    <property type="entry name" value="OLIGOPEPTIDE TRANSPORT ATP-BINDING PROTEIN APPD"/>
    <property type="match status" value="1"/>
</dbReference>
<dbReference type="GO" id="GO:0005886">
    <property type="term" value="C:plasma membrane"/>
    <property type="evidence" value="ECO:0007669"/>
    <property type="project" value="UniProtKB-SubCell"/>
</dbReference>
<evidence type="ECO:0000313" key="9">
    <source>
        <dbReference type="EMBL" id="EAS51802.1"/>
    </source>
</evidence>
<dbReference type="GO" id="GO:0055085">
    <property type="term" value="P:transmembrane transport"/>
    <property type="evidence" value="ECO:0007669"/>
    <property type="project" value="UniProtKB-ARBA"/>
</dbReference>
<evidence type="ECO:0000256" key="6">
    <source>
        <dbReference type="ARBA" id="ARBA00022840"/>
    </source>
</evidence>
<dbReference type="FunFam" id="3.40.50.300:FF:000016">
    <property type="entry name" value="Oligopeptide ABC transporter ATP-binding component"/>
    <property type="match status" value="1"/>
</dbReference>
<evidence type="ECO:0000259" key="8">
    <source>
        <dbReference type="PROSITE" id="PS50893"/>
    </source>
</evidence>
<name>Q1YLC9_AURMS</name>
<dbReference type="InterPro" id="IPR027417">
    <property type="entry name" value="P-loop_NTPase"/>
</dbReference>
<keyword evidence="10" id="KW-1185">Reference proteome</keyword>
<comment type="subcellular location">
    <subcellularLocation>
        <location evidence="1">Cell inner membrane</location>
        <topology evidence="1">Peripheral membrane protein</topology>
    </subcellularLocation>
</comment>
<dbReference type="GO" id="GO:0015833">
    <property type="term" value="P:peptide transport"/>
    <property type="evidence" value="ECO:0007669"/>
    <property type="project" value="InterPro"/>
</dbReference>
<organism evidence="9 10">
    <name type="scientific">Aurantimonas manganoxydans (strain ATCC BAA-1229 / DSM 21871 / SI85-9A1)</name>
    <dbReference type="NCBI Taxonomy" id="287752"/>
    <lineage>
        <taxon>Bacteria</taxon>
        <taxon>Pseudomonadati</taxon>
        <taxon>Pseudomonadota</taxon>
        <taxon>Alphaproteobacteria</taxon>
        <taxon>Hyphomicrobiales</taxon>
        <taxon>Aurantimonadaceae</taxon>
        <taxon>Aurantimonas</taxon>
    </lineage>
</organism>
<feature type="domain" description="ABC transporter" evidence="8">
    <location>
        <begin position="8"/>
        <end position="258"/>
    </location>
</feature>
<evidence type="ECO:0000256" key="2">
    <source>
        <dbReference type="ARBA" id="ARBA00005417"/>
    </source>
</evidence>
<dbReference type="GO" id="GO:0005524">
    <property type="term" value="F:ATP binding"/>
    <property type="evidence" value="ECO:0007669"/>
    <property type="project" value="UniProtKB-KW"/>
</dbReference>
<dbReference type="GO" id="GO:0016887">
    <property type="term" value="F:ATP hydrolysis activity"/>
    <property type="evidence" value="ECO:0007669"/>
    <property type="project" value="InterPro"/>
</dbReference>
<dbReference type="Pfam" id="PF08352">
    <property type="entry name" value="oligo_HPY"/>
    <property type="match status" value="1"/>
</dbReference>
<dbReference type="Proteomes" id="UP000000321">
    <property type="component" value="Unassembled WGS sequence"/>
</dbReference>
<dbReference type="BioCyc" id="AURANTIMONAS:SI859A1_02618-MONOMER"/>
<dbReference type="AlphaFoldDB" id="Q1YLC9"/>
<dbReference type="NCBIfam" id="TIGR01727">
    <property type="entry name" value="oligo_HPY"/>
    <property type="match status" value="1"/>
</dbReference>
<evidence type="ECO:0000256" key="5">
    <source>
        <dbReference type="ARBA" id="ARBA00022741"/>
    </source>
</evidence>
<evidence type="ECO:0000256" key="1">
    <source>
        <dbReference type="ARBA" id="ARBA00004417"/>
    </source>
</evidence>
<sequence>MSMTAPILEVTGLKVEIPVRDTVLRPVRGIDISVAKGETVAIVGESGCGKSLTALAIMGLLPRQAKLTSERIDLNGESLSEASPRRWRKLRGDRIAMIFQDPMTALDPCYRIGDQMAEILKQHRKVSRSAARERSLELLRKVGIPSPEERLNQYPHQLSGGLRQRVMIAMALLCEPELIIADEPTTALDVTIQAQILRLLRDIQRETGIGLILITHDLGVVAGMADRIVVMYGGEVVEAGTCDDVLARPLHPYTEGLMRSIPVPGETRRGETLGFIPGVVPRQTGDLTRCGFLERCPYAHAPCAEGPIALRDAGDGHLMRCVLPADGSGRDPEAWTRQSEASS</sequence>
<dbReference type="RefSeq" id="WP_009210440.1">
    <property type="nucleotide sequence ID" value="NZ_BBWP01000002.1"/>
</dbReference>
<evidence type="ECO:0000256" key="3">
    <source>
        <dbReference type="ARBA" id="ARBA00022448"/>
    </source>
</evidence>
<dbReference type="EMBL" id="AAPJ01000001">
    <property type="protein sequence ID" value="EAS51802.1"/>
    <property type="molecule type" value="Genomic_DNA"/>
</dbReference>
<reference evidence="9 10" key="1">
    <citation type="journal article" date="2008" name="Appl. Environ. Microbiol.">
        <title>Genomic insights into Mn(II) oxidation by the marine alphaproteobacterium Aurantimonas sp. strain SI85-9A1.</title>
        <authorList>
            <person name="Dick G.J."/>
            <person name="Podell S."/>
            <person name="Johnson H.A."/>
            <person name="Rivera-Espinoza Y."/>
            <person name="Bernier-Latmani R."/>
            <person name="McCarthy J.K."/>
            <person name="Torpey J.W."/>
            <person name="Clement B.G."/>
            <person name="Gaasterland T."/>
            <person name="Tebo B.M."/>
        </authorList>
    </citation>
    <scope>NUCLEOTIDE SEQUENCE [LARGE SCALE GENOMIC DNA]</scope>
    <source>
        <strain evidence="9 10">SI85-9A1</strain>
    </source>
</reference>
<keyword evidence="3" id="KW-0813">Transport</keyword>
<evidence type="ECO:0000313" key="10">
    <source>
        <dbReference type="Proteomes" id="UP000000321"/>
    </source>
</evidence>
<dbReference type="InterPro" id="IPR050388">
    <property type="entry name" value="ABC_Ni/Peptide_Import"/>
</dbReference>
<evidence type="ECO:0000256" key="4">
    <source>
        <dbReference type="ARBA" id="ARBA00022475"/>
    </source>
</evidence>
<comment type="caution">
    <text evidence="9">The sequence shown here is derived from an EMBL/GenBank/DDBJ whole genome shotgun (WGS) entry which is preliminary data.</text>
</comment>
<dbReference type="InterPro" id="IPR003439">
    <property type="entry name" value="ABC_transporter-like_ATP-bd"/>
</dbReference>
<keyword evidence="6 9" id="KW-0067">ATP-binding</keyword>